<gene>
    <name evidence="2" type="ORF">IX84_15860</name>
</gene>
<comment type="caution">
    <text evidence="2">The sequence shown here is derived from an EMBL/GenBank/DDBJ whole genome shotgun (WGS) entry which is preliminary data.</text>
</comment>
<accession>A0A098S437</accession>
<feature type="transmembrane region" description="Helical" evidence="1">
    <location>
        <begin position="57"/>
        <end position="74"/>
    </location>
</feature>
<keyword evidence="1" id="KW-0812">Transmembrane</keyword>
<evidence type="ECO:0000313" key="2">
    <source>
        <dbReference type="EMBL" id="KGE87134.1"/>
    </source>
</evidence>
<dbReference type="Proteomes" id="UP000029736">
    <property type="component" value="Unassembled WGS sequence"/>
</dbReference>
<organism evidence="2 3">
    <name type="scientific">Phaeodactylibacter xiamenensis</name>
    <dbReference type="NCBI Taxonomy" id="1524460"/>
    <lineage>
        <taxon>Bacteria</taxon>
        <taxon>Pseudomonadati</taxon>
        <taxon>Bacteroidota</taxon>
        <taxon>Saprospiria</taxon>
        <taxon>Saprospirales</taxon>
        <taxon>Haliscomenobacteraceae</taxon>
        <taxon>Phaeodactylibacter</taxon>
    </lineage>
</organism>
<keyword evidence="3" id="KW-1185">Reference proteome</keyword>
<dbReference type="EMBL" id="JPOS01000038">
    <property type="protein sequence ID" value="KGE87134.1"/>
    <property type="molecule type" value="Genomic_DNA"/>
</dbReference>
<proteinExistence type="predicted"/>
<evidence type="ECO:0000256" key="1">
    <source>
        <dbReference type="SAM" id="Phobius"/>
    </source>
</evidence>
<keyword evidence="1" id="KW-1133">Transmembrane helix</keyword>
<name>A0A098S437_9BACT</name>
<dbReference type="AlphaFoldDB" id="A0A098S437"/>
<protein>
    <submittedName>
        <fullName evidence="2">Uncharacterized protein</fullName>
    </submittedName>
</protein>
<feature type="transmembrane region" description="Helical" evidence="1">
    <location>
        <begin position="30"/>
        <end position="51"/>
    </location>
</feature>
<sequence>MEGAIVPLPADTLPYTIEEARRNIKAGRPFLVIGLVSVSPPVLYLAALVGAPVLPQLLFVLGALSLVWGGLKFIRGRIRLRRLRAHRRNSPGG</sequence>
<reference evidence="2 3" key="1">
    <citation type="journal article" date="2014" name="Int. J. Syst. Evol. Microbiol.">
        <title>Phaeodactylibacter xiamenensis gen. nov., sp. nov., a member of the family Saprospiraceae isolated from the marine alga Phaeodactylum tricornutum.</title>
        <authorList>
            <person name="Chen Z.Jr."/>
            <person name="Lei X."/>
            <person name="Lai Q."/>
            <person name="Li Y."/>
            <person name="Zhang B."/>
            <person name="Zhang J."/>
            <person name="Zhang H."/>
            <person name="Yang L."/>
            <person name="Zheng W."/>
            <person name="Tian Y."/>
            <person name="Yu Z."/>
            <person name="Xu H.Jr."/>
            <person name="Zheng T."/>
        </authorList>
    </citation>
    <scope>NUCLEOTIDE SEQUENCE [LARGE SCALE GENOMIC DNA]</scope>
    <source>
        <strain evidence="2 3">KD52</strain>
    </source>
</reference>
<evidence type="ECO:0000313" key="3">
    <source>
        <dbReference type="Proteomes" id="UP000029736"/>
    </source>
</evidence>
<keyword evidence="1" id="KW-0472">Membrane</keyword>